<dbReference type="Proteomes" id="UP000247702">
    <property type="component" value="Unassembled WGS sequence"/>
</dbReference>
<proteinExistence type="predicted"/>
<gene>
    <name evidence="1" type="ORF">RclHR1_04790002</name>
</gene>
<keyword evidence="2" id="KW-1185">Reference proteome</keyword>
<dbReference type="EMBL" id="BEXD01003847">
    <property type="protein sequence ID" value="GBC02733.1"/>
    <property type="molecule type" value="Genomic_DNA"/>
</dbReference>
<evidence type="ECO:0000313" key="1">
    <source>
        <dbReference type="EMBL" id="GBC02733.1"/>
    </source>
</evidence>
<evidence type="ECO:0000313" key="2">
    <source>
        <dbReference type="Proteomes" id="UP000247702"/>
    </source>
</evidence>
<reference evidence="1 2" key="1">
    <citation type="submission" date="2017-11" db="EMBL/GenBank/DDBJ databases">
        <title>The genome of Rhizophagus clarus HR1 reveals common genetic basis of auxotrophy among arbuscular mycorrhizal fungi.</title>
        <authorList>
            <person name="Kobayashi Y."/>
        </authorList>
    </citation>
    <scope>NUCLEOTIDE SEQUENCE [LARGE SCALE GENOMIC DNA]</scope>
    <source>
        <strain evidence="1 2">HR1</strain>
    </source>
</reference>
<accession>A0A2Z6RP97</accession>
<name>A0A2Z6RP97_9GLOM</name>
<dbReference type="AlphaFoldDB" id="A0A2Z6RP97"/>
<protein>
    <submittedName>
        <fullName evidence="1">Uncharacterized protein</fullName>
    </submittedName>
</protein>
<organism evidence="1 2">
    <name type="scientific">Rhizophagus clarus</name>
    <dbReference type="NCBI Taxonomy" id="94130"/>
    <lineage>
        <taxon>Eukaryota</taxon>
        <taxon>Fungi</taxon>
        <taxon>Fungi incertae sedis</taxon>
        <taxon>Mucoromycota</taxon>
        <taxon>Glomeromycotina</taxon>
        <taxon>Glomeromycetes</taxon>
        <taxon>Glomerales</taxon>
        <taxon>Glomeraceae</taxon>
        <taxon>Rhizophagus</taxon>
    </lineage>
</organism>
<sequence>MHSVRIGVGLEFEIPFSVEFEDGSEDEDDIEDITDGIGSLTFKLGGSLALWILDGISRLLNLMDLR</sequence>
<comment type="caution">
    <text evidence="1">The sequence shown here is derived from an EMBL/GenBank/DDBJ whole genome shotgun (WGS) entry which is preliminary data.</text>
</comment>